<sequence length="413" mass="44782">MTTPTRRPKRAPVPRVPPEIIRPFSLAEYTDRMMRVQSVLADRDVAALVVCDPANLYYLTGYNAWSFYTPQCLVVPAEGAPHLFARAMDAQGAHYTAALGPHHVHGYPEHLIHRPDLHPFDWIAEQAVDLGVLPSGPGSRILVELDSHFFSARGYIALQEGLGGVAIADSAELVNWVRLVKSPAEQDMLRYAGQIAEHTMLTALGAIEAGRRQNDIVADIQHAQTAGLEGIGGDYPAIVPMLPTGATAGTPHLTWSDRVMRYGEAATIELAGVYQRYHAPLARTVSLGKPPAHLVDCAAAVSEGYAALAEELRPGRTSHDVHTAFTTAINRHGLSKESRIGYSIGIGYPPDWGERTVSLRTGSETVLQAGMAFHVILGMWMDGWGYETSEPVLITEHGPERLTSVPGGLTIKT</sequence>
<dbReference type="SUPFAM" id="SSF53092">
    <property type="entry name" value="Creatinase/prolidase N-terminal domain"/>
    <property type="match status" value="1"/>
</dbReference>
<dbReference type="InterPro" id="IPR029149">
    <property type="entry name" value="Creatin/AminoP/Spt16_N"/>
</dbReference>
<dbReference type="PANTHER" id="PTHR46112:SF2">
    <property type="entry name" value="XAA-PRO AMINOPEPTIDASE P-RELATED"/>
    <property type="match status" value="1"/>
</dbReference>
<protein>
    <submittedName>
        <fullName evidence="3">M24 family metallopeptidase</fullName>
    </submittedName>
</protein>
<evidence type="ECO:0000259" key="2">
    <source>
        <dbReference type="Pfam" id="PF01321"/>
    </source>
</evidence>
<keyword evidence="4" id="KW-1185">Reference proteome</keyword>
<dbReference type="SUPFAM" id="SSF55920">
    <property type="entry name" value="Creatinase/aminopeptidase"/>
    <property type="match status" value="1"/>
</dbReference>
<dbReference type="Pfam" id="PF01321">
    <property type="entry name" value="Creatinase_N"/>
    <property type="match status" value="1"/>
</dbReference>
<dbReference type="InterPro" id="IPR036005">
    <property type="entry name" value="Creatinase/aminopeptidase-like"/>
</dbReference>
<evidence type="ECO:0000259" key="1">
    <source>
        <dbReference type="Pfam" id="PF00557"/>
    </source>
</evidence>
<reference evidence="3" key="1">
    <citation type="submission" date="2022-06" db="EMBL/GenBank/DDBJ databases">
        <title>Ornithinimicrobium HY1793.</title>
        <authorList>
            <person name="Huang Y."/>
        </authorList>
    </citation>
    <scope>NUCLEOTIDE SEQUENCE</scope>
    <source>
        <strain evidence="3">HY1793</strain>
    </source>
</reference>
<evidence type="ECO:0000313" key="4">
    <source>
        <dbReference type="Proteomes" id="UP001056455"/>
    </source>
</evidence>
<dbReference type="InterPro" id="IPR000587">
    <property type="entry name" value="Creatinase_N"/>
</dbReference>
<dbReference type="Gene3D" id="3.90.230.10">
    <property type="entry name" value="Creatinase/methionine aminopeptidase superfamily"/>
    <property type="match status" value="1"/>
</dbReference>
<organism evidence="3 4">
    <name type="scientific">Ornithinimicrobium faecis</name>
    <dbReference type="NCBI Taxonomy" id="2934158"/>
    <lineage>
        <taxon>Bacteria</taxon>
        <taxon>Bacillati</taxon>
        <taxon>Actinomycetota</taxon>
        <taxon>Actinomycetes</taxon>
        <taxon>Micrococcales</taxon>
        <taxon>Ornithinimicrobiaceae</taxon>
        <taxon>Ornithinimicrobium</taxon>
    </lineage>
</organism>
<dbReference type="CDD" id="cd01066">
    <property type="entry name" value="APP_MetAP"/>
    <property type="match status" value="1"/>
</dbReference>
<name>A0ABY4YQ95_9MICO</name>
<dbReference type="InterPro" id="IPR000994">
    <property type="entry name" value="Pept_M24"/>
</dbReference>
<dbReference type="RefSeq" id="WP_252591742.1">
    <property type="nucleotide sequence ID" value="NZ_CP099489.1"/>
</dbReference>
<dbReference type="Proteomes" id="UP001056455">
    <property type="component" value="Chromosome"/>
</dbReference>
<dbReference type="InterPro" id="IPR050659">
    <property type="entry name" value="Peptidase_M24B"/>
</dbReference>
<dbReference type="Pfam" id="PF00557">
    <property type="entry name" value="Peptidase_M24"/>
    <property type="match status" value="1"/>
</dbReference>
<accession>A0ABY4YQ95</accession>
<feature type="domain" description="Peptidase M24" evidence="1">
    <location>
        <begin position="188"/>
        <end position="396"/>
    </location>
</feature>
<dbReference type="PANTHER" id="PTHR46112">
    <property type="entry name" value="AMINOPEPTIDASE"/>
    <property type="match status" value="1"/>
</dbReference>
<dbReference type="EMBL" id="CP099489">
    <property type="protein sequence ID" value="USQ78916.1"/>
    <property type="molecule type" value="Genomic_DNA"/>
</dbReference>
<gene>
    <name evidence="3" type="ORF">NF556_14960</name>
</gene>
<proteinExistence type="predicted"/>
<feature type="domain" description="Creatinase N-terminal" evidence="2">
    <location>
        <begin position="32"/>
        <end position="180"/>
    </location>
</feature>
<dbReference type="Gene3D" id="3.40.350.10">
    <property type="entry name" value="Creatinase/prolidase N-terminal domain"/>
    <property type="match status" value="1"/>
</dbReference>
<evidence type="ECO:0000313" key="3">
    <source>
        <dbReference type="EMBL" id="USQ78916.1"/>
    </source>
</evidence>